<reference evidence="2 3" key="1">
    <citation type="journal article" date="2023" name="Insect Mol. Biol.">
        <title>Genome sequencing provides insights into the evolution of gene families encoding plant cell wall-degrading enzymes in longhorned beetles.</title>
        <authorList>
            <person name="Shin N.R."/>
            <person name="Okamura Y."/>
            <person name="Kirsch R."/>
            <person name="Pauchet Y."/>
        </authorList>
    </citation>
    <scope>NUCLEOTIDE SEQUENCE [LARGE SCALE GENOMIC DNA]</scope>
    <source>
        <strain evidence="2">EAD_L_NR</strain>
    </source>
</reference>
<keyword evidence="3" id="KW-1185">Reference proteome</keyword>
<name>A0AAV8VYB0_9CUCU</name>
<sequence>MADKDTFLTTARKEFKWPYPKPLVAGPSQPPVTTKAANYYVAQLVEPYCHCDAHLYEPEMGRYKKLAKKEKRLQQELENLNKEMATISGEILDHPCDNDDVKMETIYQTDYIKRGYKNAVYLNPALFISNVTGLPLASYRKLMPAIDSPVGVPTKGETIGLRMGYRDPTKFRYSAFIKPMVDVCPQVTFTRTPTLIDEWFAPRTGTTEYHDTISNMGMNILQSTQQYAEPLPSSRRKRGDIYT</sequence>
<evidence type="ECO:0000313" key="2">
    <source>
        <dbReference type="EMBL" id="KAJ8919382.1"/>
    </source>
</evidence>
<keyword evidence="1" id="KW-0175">Coiled coil</keyword>
<evidence type="ECO:0000256" key="1">
    <source>
        <dbReference type="SAM" id="Coils"/>
    </source>
</evidence>
<evidence type="ECO:0000313" key="3">
    <source>
        <dbReference type="Proteomes" id="UP001159042"/>
    </source>
</evidence>
<dbReference type="EMBL" id="JANEYG010000018">
    <property type="protein sequence ID" value="KAJ8919382.1"/>
    <property type="molecule type" value="Genomic_DNA"/>
</dbReference>
<dbReference type="AlphaFoldDB" id="A0AAV8VYB0"/>
<feature type="coiled-coil region" evidence="1">
    <location>
        <begin position="63"/>
        <end position="90"/>
    </location>
</feature>
<accession>A0AAV8VYB0</accession>
<proteinExistence type="predicted"/>
<organism evidence="2 3">
    <name type="scientific">Exocentrus adspersus</name>
    <dbReference type="NCBI Taxonomy" id="1586481"/>
    <lineage>
        <taxon>Eukaryota</taxon>
        <taxon>Metazoa</taxon>
        <taxon>Ecdysozoa</taxon>
        <taxon>Arthropoda</taxon>
        <taxon>Hexapoda</taxon>
        <taxon>Insecta</taxon>
        <taxon>Pterygota</taxon>
        <taxon>Neoptera</taxon>
        <taxon>Endopterygota</taxon>
        <taxon>Coleoptera</taxon>
        <taxon>Polyphaga</taxon>
        <taxon>Cucujiformia</taxon>
        <taxon>Chrysomeloidea</taxon>
        <taxon>Cerambycidae</taxon>
        <taxon>Lamiinae</taxon>
        <taxon>Acanthocinini</taxon>
        <taxon>Exocentrus</taxon>
    </lineage>
</organism>
<comment type="caution">
    <text evidence="2">The sequence shown here is derived from an EMBL/GenBank/DDBJ whole genome shotgun (WGS) entry which is preliminary data.</text>
</comment>
<dbReference type="Proteomes" id="UP001159042">
    <property type="component" value="Unassembled WGS sequence"/>
</dbReference>
<protein>
    <submittedName>
        <fullName evidence="2">Uncharacterized protein</fullName>
    </submittedName>
</protein>
<gene>
    <name evidence="2" type="ORF">NQ315_016475</name>
</gene>